<dbReference type="InterPro" id="IPR030374">
    <property type="entry name" value="PABS"/>
</dbReference>
<evidence type="ECO:0000256" key="2">
    <source>
        <dbReference type="ARBA" id="ARBA00022679"/>
    </source>
</evidence>
<keyword evidence="2 6" id="KW-0808">Transferase</keyword>
<dbReference type="EC" id="2.5.1.79" evidence="5"/>
<dbReference type="Proteomes" id="UP000834106">
    <property type="component" value="Chromosome 11"/>
</dbReference>
<evidence type="ECO:0000256" key="6">
    <source>
        <dbReference type="PROSITE-ProRule" id="PRU00354"/>
    </source>
</evidence>
<reference evidence="8" key="1">
    <citation type="submission" date="2023-05" db="EMBL/GenBank/DDBJ databases">
        <authorList>
            <person name="Huff M."/>
        </authorList>
    </citation>
    <scope>NUCLEOTIDE SEQUENCE</scope>
</reference>
<name>A0AAD1ZJI4_9LAMI</name>
<gene>
    <name evidence="8" type="ORF">FPE_LOCUS18401</name>
</gene>
<protein>
    <recommendedName>
        <fullName evidence="5">thermospermine synthase</fullName>
        <ecNumber evidence="5">2.5.1.79</ecNumber>
    </recommendedName>
</protein>
<dbReference type="InterPro" id="IPR035246">
    <property type="entry name" value="Spermidine_synt_N"/>
</dbReference>
<dbReference type="SUPFAM" id="SSF53335">
    <property type="entry name" value="S-adenosyl-L-methionine-dependent methyltransferases"/>
    <property type="match status" value="1"/>
</dbReference>
<dbReference type="InterPro" id="IPR029063">
    <property type="entry name" value="SAM-dependent_MTases_sf"/>
</dbReference>
<dbReference type="GO" id="GO:0006596">
    <property type="term" value="P:polyamine biosynthetic process"/>
    <property type="evidence" value="ECO:0007669"/>
    <property type="project" value="UniProtKB-UniRule"/>
</dbReference>
<dbReference type="Pfam" id="PF01564">
    <property type="entry name" value="Spermine_synth"/>
    <property type="match status" value="1"/>
</dbReference>
<dbReference type="GO" id="GO:0010487">
    <property type="term" value="F:thermospermine synthase activity"/>
    <property type="evidence" value="ECO:0007669"/>
    <property type="project" value="UniProtKB-EC"/>
</dbReference>
<keyword evidence="9" id="KW-1185">Reference proteome</keyword>
<accession>A0AAD1ZJI4</accession>
<comment type="similarity">
    <text evidence="1">Belongs to the spermidine/spermine synthase family.</text>
</comment>
<dbReference type="Gene3D" id="3.40.50.150">
    <property type="entry name" value="Vaccinia Virus protein VP39"/>
    <property type="match status" value="1"/>
</dbReference>
<keyword evidence="3 6" id="KW-0620">Polyamine biosynthesis</keyword>
<dbReference type="NCBIfam" id="NF037959">
    <property type="entry name" value="MFS_SpdSyn"/>
    <property type="match status" value="1"/>
</dbReference>
<dbReference type="Pfam" id="PF17284">
    <property type="entry name" value="Spermine_synt_N"/>
    <property type="match status" value="1"/>
</dbReference>
<proteinExistence type="inferred from homology"/>
<dbReference type="AlphaFoldDB" id="A0AAD1ZJI4"/>
<feature type="domain" description="PABS" evidence="7">
    <location>
        <begin position="20"/>
        <end position="257"/>
    </location>
</feature>
<organism evidence="8 9">
    <name type="scientific">Fraxinus pennsylvanica</name>
    <dbReference type="NCBI Taxonomy" id="56036"/>
    <lineage>
        <taxon>Eukaryota</taxon>
        <taxon>Viridiplantae</taxon>
        <taxon>Streptophyta</taxon>
        <taxon>Embryophyta</taxon>
        <taxon>Tracheophyta</taxon>
        <taxon>Spermatophyta</taxon>
        <taxon>Magnoliopsida</taxon>
        <taxon>eudicotyledons</taxon>
        <taxon>Gunneridae</taxon>
        <taxon>Pentapetalae</taxon>
        <taxon>asterids</taxon>
        <taxon>lamiids</taxon>
        <taxon>Lamiales</taxon>
        <taxon>Oleaceae</taxon>
        <taxon>Oleeae</taxon>
        <taxon>Fraxinus</taxon>
    </lineage>
</organism>
<evidence type="ECO:0000256" key="3">
    <source>
        <dbReference type="ARBA" id="ARBA00023115"/>
    </source>
</evidence>
<evidence type="ECO:0000313" key="9">
    <source>
        <dbReference type="Proteomes" id="UP000834106"/>
    </source>
</evidence>
<evidence type="ECO:0000256" key="4">
    <source>
        <dbReference type="ARBA" id="ARBA00048874"/>
    </source>
</evidence>
<comment type="catalytic activity">
    <reaction evidence="4">
        <text>S-adenosyl 3-(methylsulfanyl)propylamine + spermidine = thermospermine + S-methyl-5'-thioadenosine + H(+)</text>
        <dbReference type="Rhea" id="RHEA:30515"/>
        <dbReference type="ChEBI" id="CHEBI:15378"/>
        <dbReference type="ChEBI" id="CHEBI:17509"/>
        <dbReference type="ChEBI" id="CHEBI:57443"/>
        <dbReference type="ChEBI" id="CHEBI:57834"/>
        <dbReference type="ChEBI" id="CHEBI:59903"/>
        <dbReference type="EC" id="2.5.1.79"/>
    </reaction>
</comment>
<dbReference type="PROSITE" id="PS51006">
    <property type="entry name" value="PABS_2"/>
    <property type="match status" value="1"/>
</dbReference>
<evidence type="ECO:0000313" key="8">
    <source>
        <dbReference type="EMBL" id="CAI9770971.1"/>
    </source>
</evidence>
<sequence>MGDISISNGNCINGYGQRKSCWYEEEIEENLRWCFALNGILHTGATQFQDIQLLDTKPFGKALVIDGKLQSAEIDEFIYHESLVHPALLNHLNPKTIFIMGGGEGSTAREILRHTGHLFQQYTDIDEEVVEFCKSYLVVNREAFCDPRLELMINDARAELERREEFYDVIIGDLADPIEGGPCYQLYTKSFYEFTVKPRLNPGGIFVTQAGPAGIFSHTEVFSCIYNTLRQVFKYVVPYSAHIPSYADTWGWVMASDSPFMSNADDLDLRIKQRMKGENRYLDGKTFTSASTLSKAVRESLRNETHVYTEGNARFIYGHGTAYKHNQS</sequence>
<dbReference type="PANTHER" id="PTHR43317:SF9">
    <property type="entry name" value="SPERMINE SYNTHASE"/>
    <property type="match status" value="1"/>
</dbReference>
<dbReference type="InterPro" id="IPR001045">
    <property type="entry name" value="Spermi_synthase"/>
</dbReference>
<evidence type="ECO:0000259" key="7">
    <source>
        <dbReference type="PROSITE" id="PS51006"/>
    </source>
</evidence>
<dbReference type="Gene3D" id="2.30.140.10">
    <property type="entry name" value="Spermidine synthase, tetramerisation domain"/>
    <property type="match status" value="1"/>
</dbReference>
<dbReference type="CDD" id="cd02440">
    <property type="entry name" value="AdoMet_MTases"/>
    <property type="match status" value="1"/>
</dbReference>
<evidence type="ECO:0000256" key="5">
    <source>
        <dbReference type="ARBA" id="ARBA00049721"/>
    </source>
</evidence>
<dbReference type="HAMAP" id="MF_00198">
    <property type="entry name" value="Spermidine_synth"/>
    <property type="match status" value="1"/>
</dbReference>
<dbReference type="InterPro" id="IPR037163">
    <property type="entry name" value="Spermidine_synt_N_sf"/>
</dbReference>
<dbReference type="EMBL" id="OU503046">
    <property type="protein sequence ID" value="CAI9770971.1"/>
    <property type="molecule type" value="Genomic_DNA"/>
</dbReference>
<dbReference type="PANTHER" id="PTHR43317">
    <property type="entry name" value="THERMOSPERMINE SYNTHASE ACAULIS5"/>
    <property type="match status" value="1"/>
</dbReference>
<feature type="active site" description="Proton acceptor" evidence="6">
    <location>
        <position position="173"/>
    </location>
</feature>
<dbReference type="FunFam" id="3.40.50.150:FF:000088">
    <property type="entry name" value="Polyamine aminopropyltransferase"/>
    <property type="match status" value="1"/>
</dbReference>
<evidence type="ECO:0000256" key="1">
    <source>
        <dbReference type="ARBA" id="ARBA00007867"/>
    </source>
</evidence>